<gene>
    <name evidence="1" type="ORF">JAAARDRAFT_312129</name>
</gene>
<dbReference type="AlphaFoldDB" id="A0A067PNV9"/>
<name>A0A067PNV9_9AGAM</name>
<dbReference type="EMBL" id="KL197722">
    <property type="protein sequence ID" value="KDQ56454.1"/>
    <property type="molecule type" value="Genomic_DNA"/>
</dbReference>
<organism evidence="1 2">
    <name type="scientific">Jaapia argillacea MUCL 33604</name>
    <dbReference type="NCBI Taxonomy" id="933084"/>
    <lineage>
        <taxon>Eukaryota</taxon>
        <taxon>Fungi</taxon>
        <taxon>Dikarya</taxon>
        <taxon>Basidiomycota</taxon>
        <taxon>Agaricomycotina</taxon>
        <taxon>Agaricomycetes</taxon>
        <taxon>Agaricomycetidae</taxon>
        <taxon>Jaapiales</taxon>
        <taxon>Jaapiaceae</taxon>
        <taxon>Jaapia</taxon>
    </lineage>
</organism>
<evidence type="ECO:0000313" key="2">
    <source>
        <dbReference type="Proteomes" id="UP000027265"/>
    </source>
</evidence>
<proteinExistence type="predicted"/>
<keyword evidence="2" id="KW-1185">Reference proteome</keyword>
<protein>
    <submittedName>
        <fullName evidence="1">Uncharacterized protein</fullName>
    </submittedName>
</protein>
<reference evidence="2" key="1">
    <citation type="journal article" date="2014" name="Proc. Natl. Acad. Sci. U.S.A.">
        <title>Extensive sampling of basidiomycete genomes demonstrates inadequacy of the white-rot/brown-rot paradigm for wood decay fungi.</title>
        <authorList>
            <person name="Riley R."/>
            <person name="Salamov A.A."/>
            <person name="Brown D.W."/>
            <person name="Nagy L.G."/>
            <person name="Floudas D."/>
            <person name="Held B.W."/>
            <person name="Levasseur A."/>
            <person name="Lombard V."/>
            <person name="Morin E."/>
            <person name="Otillar R."/>
            <person name="Lindquist E.A."/>
            <person name="Sun H."/>
            <person name="LaButti K.M."/>
            <person name="Schmutz J."/>
            <person name="Jabbour D."/>
            <person name="Luo H."/>
            <person name="Baker S.E."/>
            <person name="Pisabarro A.G."/>
            <person name="Walton J.D."/>
            <person name="Blanchette R.A."/>
            <person name="Henrissat B."/>
            <person name="Martin F."/>
            <person name="Cullen D."/>
            <person name="Hibbett D.S."/>
            <person name="Grigoriev I.V."/>
        </authorList>
    </citation>
    <scope>NUCLEOTIDE SEQUENCE [LARGE SCALE GENOMIC DNA]</scope>
    <source>
        <strain evidence="2">MUCL 33604</strain>
    </source>
</reference>
<evidence type="ECO:0000313" key="1">
    <source>
        <dbReference type="EMBL" id="KDQ56454.1"/>
    </source>
</evidence>
<dbReference type="Proteomes" id="UP000027265">
    <property type="component" value="Unassembled WGS sequence"/>
</dbReference>
<dbReference type="InParanoid" id="A0A067PNV9"/>
<dbReference type="HOGENOM" id="CLU_1510837_0_0_1"/>
<accession>A0A067PNV9</accession>
<sequence>MMIPNLKAYFPPQTPTALFLSRNPQSSNTARYRISILTPPVSSRAESRPSSLCRNRNLMFDSPDIRLQYPMIKTLPSPWTSESPTPLVVTSYARSSCLERAAVLQVDTEPSLLRYEHHDDSTPHTIISTPFVDNSLIDSSRHMDKLPGPLMNIKHRVAAVMRIFTLLCDHEGCHHPRV</sequence>